<reference evidence="2" key="2">
    <citation type="journal article" date="2021" name="PeerJ">
        <title>Extensive microbial diversity within the chicken gut microbiome revealed by metagenomics and culture.</title>
        <authorList>
            <person name="Gilroy R."/>
            <person name="Ravi A."/>
            <person name="Getino M."/>
            <person name="Pursley I."/>
            <person name="Horton D.L."/>
            <person name="Alikhan N.F."/>
            <person name="Baker D."/>
            <person name="Gharbi K."/>
            <person name="Hall N."/>
            <person name="Watson M."/>
            <person name="Adriaenssens E.M."/>
            <person name="Foster-Nyarko E."/>
            <person name="Jarju S."/>
            <person name="Secka A."/>
            <person name="Antonio M."/>
            <person name="Oren A."/>
            <person name="Chaudhuri R.R."/>
            <person name="La Ragione R."/>
            <person name="Hildebrand F."/>
            <person name="Pallen M.J."/>
        </authorList>
    </citation>
    <scope>NUCLEOTIDE SEQUENCE</scope>
    <source>
        <strain evidence="2">ChiHjej13B12-12457</strain>
    </source>
</reference>
<dbReference type="Proteomes" id="UP000886744">
    <property type="component" value="Unassembled WGS sequence"/>
</dbReference>
<organism evidence="2 3">
    <name type="scientific">Candidatus Coprenecus avistercoris</name>
    <dbReference type="NCBI Taxonomy" id="2840730"/>
    <lineage>
        <taxon>Bacteria</taxon>
        <taxon>Pseudomonadati</taxon>
        <taxon>Bacteroidota</taxon>
        <taxon>Bacteroidia</taxon>
        <taxon>Bacteroidales</taxon>
        <taxon>Rikenellaceae</taxon>
        <taxon>Rikenellaceae incertae sedis</taxon>
        <taxon>Candidatus Coprenecus</taxon>
    </lineage>
</organism>
<dbReference type="GO" id="GO:0016758">
    <property type="term" value="F:hexosyltransferase activity"/>
    <property type="evidence" value="ECO:0007669"/>
    <property type="project" value="UniProtKB-ARBA"/>
</dbReference>
<dbReference type="PANTHER" id="PTHR22916">
    <property type="entry name" value="GLYCOSYLTRANSFERASE"/>
    <property type="match status" value="1"/>
</dbReference>
<dbReference type="InterPro" id="IPR001173">
    <property type="entry name" value="Glyco_trans_2-like"/>
</dbReference>
<name>A0A9D1E2Y0_9BACT</name>
<accession>A0A9D1E2Y0</accession>
<feature type="domain" description="Glycosyltransferase 2-like" evidence="1">
    <location>
        <begin position="9"/>
        <end position="173"/>
    </location>
</feature>
<dbReference type="AlphaFoldDB" id="A0A9D1E2Y0"/>
<evidence type="ECO:0000313" key="2">
    <source>
        <dbReference type="EMBL" id="HIR63572.1"/>
    </source>
</evidence>
<sequence>MTDILPLVSIMIPAYNQEKYISQAIECALMQDYPRLEIVVADDCSTDGTEEAARRYTSDPRFRYFRNEVNLGRVGNYRNTLCNRVSGEWVVNLDGDDYYTDSSFISKAVKDILSQKNVVCLYGRKYYFDVLKKYRQYRINERSYCLPGKLYLQKFNEIGEFAHMVTLFRRDVAIKDGKCYTMNSVQSDFHALIRLSIYGNVIISYTPGYQWRRHGDNASVSFQDFKFKYLQNLRTQDRIMTDIGDAFTPEEKEQWLAESRNKARNTYVIDTLKNVRTFRALLLGLRNFRLEKTFLIIYLKAVLAIVFRIDCFR</sequence>
<dbReference type="PANTHER" id="PTHR22916:SF3">
    <property type="entry name" value="UDP-GLCNAC:BETAGAL BETA-1,3-N-ACETYLGLUCOSAMINYLTRANSFERASE-LIKE PROTEIN 1"/>
    <property type="match status" value="1"/>
</dbReference>
<proteinExistence type="predicted"/>
<evidence type="ECO:0000313" key="3">
    <source>
        <dbReference type="Proteomes" id="UP000886744"/>
    </source>
</evidence>
<dbReference type="InterPro" id="IPR029044">
    <property type="entry name" value="Nucleotide-diphossugar_trans"/>
</dbReference>
<dbReference type="SUPFAM" id="SSF53448">
    <property type="entry name" value="Nucleotide-diphospho-sugar transferases"/>
    <property type="match status" value="1"/>
</dbReference>
<dbReference type="CDD" id="cd00761">
    <property type="entry name" value="Glyco_tranf_GTA_type"/>
    <property type="match status" value="1"/>
</dbReference>
<comment type="caution">
    <text evidence="2">The sequence shown here is derived from an EMBL/GenBank/DDBJ whole genome shotgun (WGS) entry which is preliminary data.</text>
</comment>
<gene>
    <name evidence="2" type="ORF">IAC94_08675</name>
</gene>
<dbReference type="Gene3D" id="3.90.550.10">
    <property type="entry name" value="Spore Coat Polysaccharide Biosynthesis Protein SpsA, Chain A"/>
    <property type="match status" value="1"/>
</dbReference>
<dbReference type="EMBL" id="DVHI01000105">
    <property type="protein sequence ID" value="HIR63572.1"/>
    <property type="molecule type" value="Genomic_DNA"/>
</dbReference>
<evidence type="ECO:0000259" key="1">
    <source>
        <dbReference type="Pfam" id="PF00535"/>
    </source>
</evidence>
<dbReference type="Pfam" id="PF00535">
    <property type="entry name" value="Glycos_transf_2"/>
    <property type="match status" value="1"/>
</dbReference>
<reference evidence="2" key="1">
    <citation type="submission" date="2020-10" db="EMBL/GenBank/DDBJ databases">
        <authorList>
            <person name="Gilroy R."/>
        </authorList>
    </citation>
    <scope>NUCLEOTIDE SEQUENCE</scope>
    <source>
        <strain evidence="2">ChiHjej13B12-12457</strain>
    </source>
</reference>
<protein>
    <submittedName>
        <fullName evidence="2">Glycosyltransferase family 2 protein</fullName>
    </submittedName>
</protein>